<feature type="domain" description="Protein kinase" evidence="8">
    <location>
        <begin position="253"/>
        <end position="514"/>
    </location>
</feature>
<dbReference type="PROSITE" id="PS50011">
    <property type="entry name" value="PROTEIN_KINASE_DOM"/>
    <property type="match status" value="1"/>
</dbReference>
<dbReference type="EC" id="2.7.11.1" evidence="10"/>
<keyword evidence="3 10" id="KW-0808">Transferase</keyword>
<feature type="compositionally biased region" description="Low complexity" evidence="7">
    <location>
        <begin position="22"/>
        <end position="37"/>
    </location>
</feature>
<feature type="compositionally biased region" description="Polar residues" evidence="7">
    <location>
        <begin position="97"/>
        <end position="108"/>
    </location>
</feature>
<evidence type="ECO:0000259" key="8">
    <source>
        <dbReference type="PROSITE" id="PS50011"/>
    </source>
</evidence>
<dbReference type="InterPro" id="IPR000719">
    <property type="entry name" value="Prot_kinase_dom"/>
</dbReference>
<dbReference type="InterPro" id="IPR011009">
    <property type="entry name" value="Kinase-like_dom_sf"/>
</dbReference>
<comment type="caution">
    <text evidence="10">The sequence shown here is derived from an EMBL/GenBank/DDBJ whole genome shotgun (WGS) entry which is preliminary data.</text>
</comment>
<dbReference type="PROSITE" id="PS51285">
    <property type="entry name" value="AGC_KINASE_CTER"/>
    <property type="match status" value="1"/>
</dbReference>
<dbReference type="PROSITE" id="PS00108">
    <property type="entry name" value="PROTEIN_KINASE_ST"/>
    <property type="match status" value="1"/>
</dbReference>
<dbReference type="Proteomes" id="UP001308179">
    <property type="component" value="Unassembled WGS sequence"/>
</dbReference>
<dbReference type="InterPro" id="IPR008271">
    <property type="entry name" value="Ser/Thr_kinase_AS"/>
</dbReference>
<dbReference type="SUPFAM" id="SSF56112">
    <property type="entry name" value="Protein kinase-like (PK-like)"/>
    <property type="match status" value="1"/>
</dbReference>
<dbReference type="InterPro" id="IPR017892">
    <property type="entry name" value="Pkinase_C"/>
</dbReference>
<dbReference type="Gene3D" id="3.30.200.20">
    <property type="entry name" value="Phosphorylase Kinase, domain 1"/>
    <property type="match status" value="1"/>
</dbReference>
<feature type="compositionally biased region" description="Polar residues" evidence="7">
    <location>
        <begin position="248"/>
        <end position="259"/>
    </location>
</feature>
<name>A0ABR0L565_9PEZI</name>
<dbReference type="PANTHER" id="PTHR24351">
    <property type="entry name" value="RIBOSOMAL PROTEIN S6 KINASE"/>
    <property type="match status" value="1"/>
</dbReference>
<dbReference type="GO" id="GO:0004674">
    <property type="term" value="F:protein serine/threonine kinase activity"/>
    <property type="evidence" value="ECO:0007669"/>
    <property type="project" value="UniProtKB-EC"/>
</dbReference>
<feature type="compositionally biased region" description="Basic residues" evidence="7">
    <location>
        <begin position="168"/>
        <end position="179"/>
    </location>
</feature>
<proteinExistence type="predicted"/>
<evidence type="ECO:0000256" key="4">
    <source>
        <dbReference type="ARBA" id="ARBA00022741"/>
    </source>
</evidence>
<sequence length="655" mass="72089">MATADPLRPYSKPHHDEHDQIGSGTSTPPDGTGAATPRPDPTDKRLPGIINSYFAQVRDSLTRTRSKSSAEPSHPVPPSSEETEEKQRPNHAGPQDVASTARVSTIPRSSRAAEPHSHPSPSLVLRQKQESVDMPQASYPTPPLSNSSSFVAMASEARRAESTIFAPSRKRSWQQRKKSNATALPTAVRRHTLSAALSKPEVSVHISNPGPAGPQIVPASPSVARRSSRPSQDKEVGVLTQGAERHQNTPPQTPRTLSHVSRREDDVFQVRKKDTRRIYAMKVLSKKVIIQKKEIQHTIGERNILVRTATTESPFIVGLKFSFQTSADLYLVTDYMSGGELFWHLQKEGRFVEERAKFYIAELILALRHLHQHNIVYRDLKPENILLDANGHIALCDFGLSKANLAKDDTTNTFCGTTEYLAPEVLLDEQGYTKMVDFWSLGVLVFEMCCGWSPFYAEDTQQMYKNIAFGKVRFPRDALSQEGRNFVKGLLNRNPSHRLGAKGDAEELMGHPFFHDIDWSALSKKLTLPPFKPKLKGELDTSNFDPEFTNALTGDLSSSLNARAAALASGGVLGQDSTPLSPTMQNQFKGFTFVDESTLEQQFGGREEGVGSSVENATVTNGRRSGDRMSGVESTTTGANASADGDFNQGMLEDI</sequence>
<evidence type="ECO:0000256" key="2">
    <source>
        <dbReference type="ARBA" id="ARBA00022553"/>
    </source>
</evidence>
<gene>
    <name evidence="10" type="primary">SCH9</name>
    <name evidence="10" type="ORF">LTR32_004225</name>
</gene>
<feature type="region of interest" description="Disordered" evidence="7">
    <location>
        <begin position="604"/>
        <end position="655"/>
    </location>
</feature>
<evidence type="ECO:0000256" key="7">
    <source>
        <dbReference type="SAM" id="MobiDB-lite"/>
    </source>
</evidence>
<evidence type="ECO:0000313" key="11">
    <source>
        <dbReference type="Proteomes" id="UP001308179"/>
    </source>
</evidence>
<keyword evidence="5 10" id="KW-0418">Kinase</keyword>
<keyword evidence="4" id="KW-0547">Nucleotide-binding</keyword>
<dbReference type="Pfam" id="PF00433">
    <property type="entry name" value="Pkinase_C"/>
    <property type="match status" value="1"/>
</dbReference>
<keyword evidence="6" id="KW-0067">ATP-binding</keyword>
<organism evidence="10 11">
    <name type="scientific">Rachicladosporium monterosium</name>
    <dbReference type="NCBI Taxonomy" id="1507873"/>
    <lineage>
        <taxon>Eukaryota</taxon>
        <taxon>Fungi</taxon>
        <taxon>Dikarya</taxon>
        <taxon>Ascomycota</taxon>
        <taxon>Pezizomycotina</taxon>
        <taxon>Dothideomycetes</taxon>
        <taxon>Dothideomycetidae</taxon>
        <taxon>Cladosporiales</taxon>
        <taxon>Cladosporiaceae</taxon>
        <taxon>Rachicladosporium</taxon>
    </lineage>
</organism>
<evidence type="ECO:0000256" key="3">
    <source>
        <dbReference type="ARBA" id="ARBA00022679"/>
    </source>
</evidence>
<feature type="domain" description="AGC-kinase C-terminal" evidence="9">
    <location>
        <begin position="515"/>
        <end position="603"/>
    </location>
</feature>
<feature type="region of interest" description="Disordered" evidence="7">
    <location>
        <begin position="1"/>
        <end position="183"/>
    </location>
</feature>
<evidence type="ECO:0000256" key="6">
    <source>
        <dbReference type="ARBA" id="ARBA00022840"/>
    </source>
</evidence>
<dbReference type="SMART" id="SM00220">
    <property type="entry name" value="S_TKc"/>
    <property type="match status" value="1"/>
</dbReference>
<protein>
    <submittedName>
        <fullName evidence="10">Serine/threonine-protein kinase</fullName>
        <ecNumber evidence="10">2.7.11.1</ecNumber>
    </submittedName>
</protein>
<dbReference type="Pfam" id="PF00069">
    <property type="entry name" value="Pkinase"/>
    <property type="match status" value="1"/>
</dbReference>
<evidence type="ECO:0000313" key="10">
    <source>
        <dbReference type="EMBL" id="KAK5143696.1"/>
    </source>
</evidence>
<keyword evidence="11" id="KW-1185">Reference proteome</keyword>
<keyword evidence="2" id="KW-0597">Phosphoprotein</keyword>
<reference evidence="10 11" key="1">
    <citation type="submission" date="2023-08" db="EMBL/GenBank/DDBJ databases">
        <title>Black Yeasts Isolated from many extreme environments.</title>
        <authorList>
            <person name="Coleine C."/>
            <person name="Stajich J.E."/>
            <person name="Selbmann L."/>
        </authorList>
    </citation>
    <scope>NUCLEOTIDE SEQUENCE [LARGE SCALE GENOMIC DNA]</scope>
    <source>
        <strain evidence="10 11">CCFEE 5386</strain>
    </source>
</reference>
<dbReference type="SMART" id="SM00133">
    <property type="entry name" value="S_TK_X"/>
    <property type="match status" value="1"/>
</dbReference>
<dbReference type="EMBL" id="JAVRRR010000289">
    <property type="protein sequence ID" value="KAK5143696.1"/>
    <property type="molecule type" value="Genomic_DNA"/>
</dbReference>
<evidence type="ECO:0000259" key="9">
    <source>
        <dbReference type="PROSITE" id="PS51285"/>
    </source>
</evidence>
<dbReference type="Gene3D" id="1.10.510.10">
    <property type="entry name" value="Transferase(Phosphotransferase) domain 1"/>
    <property type="match status" value="1"/>
</dbReference>
<dbReference type="InterPro" id="IPR000961">
    <property type="entry name" value="AGC-kinase_C"/>
</dbReference>
<evidence type="ECO:0000256" key="5">
    <source>
        <dbReference type="ARBA" id="ARBA00022777"/>
    </source>
</evidence>
<keyword evidence="1" id="KW-0723">Serine/threonine-protein kinase</keyword>
<feature type="region of interest" description="Disordered" evidence="7">
    <location>
        <begin position="199"/>
        <end position="263"/>
    </location>
</feature>
<evidence type="ECO:0000256" key="1">
    <source>
        <dbReference type="ARBA" id="ARBA00022527"/>
    </source>
</evidence>
<accession>A0ABR0L565</accession>